<evidence type="ECO:0000313" key="1">
    <source>
        <dbReference type="EMBL" id="GFQ83052.1"/>
    </source>
</evidence>
<gene>
    <name evidence="1" type="ORF">TNCT_397661</name>
</gene>
<sequence length="135" mass="15217">MYLQDQQPCRQMNQFKGTKKSQFFPLCLPPKFPSSVAPPSPCRGISTAFFSVCIETSILHSVTIQLRNGFYPTLTTYLIMFNCRSCETRLRGPLLSLYYMQPPRSSPAEHPGGIVYDTFDLTLAAANFYSLSLKS</sequence>
<evidence type="ECO:0000313" key="2">
    <source>
        <dbReference type="Proteomes" id="UP000887116"/>
    </source>
</evidence>
<dbReference type="EMBL" id="BMAO01002755">
    <property type="protein sequence ID" value="GFQ83052.1"/>
    <property type="molecule type" value="Genomic_DNA"/>
</dbReference>
<keyword evidence="2" id="KW-1185">Reference proteome</keyword>
<accession>A0A8X6FLM6</accession>
<proteinExistence type="predicted"/>
<dbReference type="Proteomes" id="UP000887116">
    <property type="component" value="Unassembled WGS sequence"/>
</dbReference>
<organism evidence="1 2">
    <name type="scientific">Trichonephila clavata</name>
    <name type="common">Joro spider</name>
    <name type="synonym">Nephila clavata</name>
    <dbReference type="NCBI Taxonomy" id="2740835"/>
    <lineage>
        <taxon>Eukaryota</taxon>
        <taxon>Metazoa</taxon>
        <taxon>Ecdysozoa</taxon>
        <taxon>Arthropoda</taxon>
        <taxon>Chelicerata</taxon>
        <taxon>Arachnida</taxon>
        <taxon>Araneae</taxon>
        <taxon>Araneomorphae</taxon>
        <taxon>Entelegynae</taxon>
        <taxon>Araneoidea</taxon>
        <taxon>Nephilidae</taxon>
        <taxon>Trichonephila</taxon>
    </lineage>
</organism>
<reference evidence="1" key="1">
    <citation type="submission" date="2020-07" db="EMBL/GenBank/DDBJ databases">
        <title>Multicomponent nature underlies the extraordinary mechanical properties of spider dragline silk.</title>
        <authorList>
            <person name="Kono N."/>
            <person name="Nakamura H."/>
            <person name="Mori M."/>
            <person name="Yoshida Y."/>
            <person name="Ohtoshi R."/>
            <person name="Malay A.D."/>
            <person name="Moran D.A.P."/>
            <person name="Tomita M."/>
            <person name="Numata K."/>
            <person name="Arakawa K."/>
        </authorList>
    </citation>
    <scope>NUCLEOTIDE SEQUENCE</scope>
</reference>
<name>A0A8X6FLM6_TRICU</name>
<dbReference type="AlphaFoldDB" id="A0A8X6FLM6"/>
<comment type="caution">
    <text evidence="1">The sequence shown here is derived from an EMBL/GenBank/DDBJ whole genome shotgun (WGS) entry which is preliminary data.</text>
</comment>
<protein>
    <submittedName>
        <fullName evidence="1">Uncharacterized protein</fullName>
    </submittedName>
</protein>